<proteinExistence type="predicted"/>
<feature type="transmembrane region" description="Helical" evidence="1">
    <location>
        <begin position="6"/>
        <end position="26"/>
    </location>
</feature>
<feature type="transmembrane region" description="Helical" evidence="1">
    <location>
        <begin position="126"/>
        <end position="147"/>
    </location>
</feature>
<dbReference type="Pfam" id="PF06966">
    <property type="entry name" value="DUF1295"/>
    <property type="match status" value="1"/>
</dbReference>
<feature type="transmembrane region" description="Helical" evidence="1">
    <location>
        <begin position="59"/>
        <end position="76"/>
    </location>
</feature>
<feature type="transmembrane region" description="Helical" evidence="1">
    <location>
        <begin position="182"/>
        <end position="203"/>
    </location>
</feature>
<keyword evidence="1" id="KW-0472">Membrane</keyword>
<dbReference type="Gene3D" id="1.20.120.1630">
    <property type="match status" value="1"/>
</dbReference>
<reference evidence="2 3" key="1">
    <citation type="journal article" date="2023" name="Int. J. Syst. Evol. Microbiol.">
        <title>Methylocystis iwaonis sp. nov., a type II methane-oxidizing bacterium from surface soil of a rice paddy field in Japan, and emended description of the genus Methylocystis (ex Whittenbury et al. 1970) Bowman et al. 1993.</title>
        <authorList>
            <person name="Kaise H."/>
            <person name="Sawadogo J.B."/>
            <person name="Alam M.S."/>
            <person name="Ueno C."/>
            <person name="Dianou D."/>
            <person name="Shinjo R."/>
            <person name="Asakawa S."/>
        </authorList>
    </citation>
    <scope>NUCLEOTIDE SEQUENCE [LARGE SCALE GENOMIC DNA]</scope>
    <source>
        <strain evidence="2 3">SS37A-Re</strain>
    </source>
</reference>
<evidence type="ECO:0008006" key="4">
    <source>
        <dbReference type="Google" id="ProtNLM"/>
    </source>
</evidence>
<feature type="transmembrane region" description="Helical" evidence="1">
    <location>
        <begin position="97"/>
        <end position="120"/>
    </location>
</feature>
<dbReference type="InterPro" id="IPR010721">
    <property type="entry name" value="UstE-like"/>
</dbReference>
<dbReference type="PROSITE" id="PS50244">
    <property type="entry name" value="S5A_REDUCTASE"/>
    <property type="match status" value="1"/>
</dbReference>
<dbReference type="RefSeq" id="WP_281932219.1">
    <property type="nucleotide sequence ID" value="NZ_AP027143.1"/>
</dbReference>
<sequence length="258" mass="28416">MDEKYIVLLVVIEALAIFGVIAAKVTQEPRAPFIIGFNTLFVVAATIVAYGTGALWRQIMILAFVIAYLVHMNWVLTAAYRATAAAKLEGQIDRPTLYALPVILANTVGWLYCLPFLWAADRTERFDAFDAAAIGVYLVGSVFHIGGDYQKWRFKQKTGSRGKILDTGLWGLSRHPNYFGDFLIFVSFALLSASPWGLIAPLANAVQYFLDAIPKSEAMSKERYGAAWEEYCNRVPCFAPRFSPSAGDSPGENKGPSA</sequence>
<evidence type="ECO:0000313" key="3">
    <source>
        <dbReference type="Proteomes" id="UP001317629"/>
    </source>
</evidence>
<accession>A0ABM8EDY4</accession>
<evidence type="ECO:0000256" key="1">
    <source>
        <dbReference type="SAM" id="Phobius"/>
    </source>
</evidence>
<keyword evidence="1" id="KW-0812">Transmembrane</keyword>
<name>A0ABM8EDY4_9HYPH</name>
<dbReference type="PANTHER" id="PTHR32251:SF17">
    <property type="entry name" value="STEROID 5-ALPHA REDUCTASE C-TERMINAL DOMAIN-CONTAINING PROTEIN"/>
    <property type="match status" value="1"/>
</dbReference>
<feature type="transmembrane region" description="Helical" evidence="1">
    <location>
        <begin position="33"/>
        <end position="53"/>
    </location>
</feature>
<evidence type="ECO:0000313" key="2">
    <source>
        <dbReference type="EMBL" id="BDV36246.1"/>
    </source>
</evidence>
<organism evidence="2 3">
    <name type="scientific">Methylocystis iwaonis</name>
    <dbReference type="NCBI Taxonomy" id="2885079"/>
    <lineage>
        <taxon>Bacteria</taxon>
        <taxon>Pseudomonadati</taxon>
        <taxon>Pseudomonadota</taxon>
        <taxon>Alphaproteobacteria</taxon>
        <taxon>Hyphomicrobiales</taxon>
        <taxon>Methylocystaceae</taxon>
        <taxon>Methylocystis</taxon>
    </lineage>
</organism>
<keyword evidence="3" id="KW-1185">Reference proteome</keyword>
<keyword evidence="1" id="KW-1133">Transmembrane helix</keyword>
<dbReference type="PANTHER" id="PTHR32251">
    <property type="entry name" value="3-OXO-5-ALPHA-STEROID 4-DEHYDROGENASE"/>
    <property type="match status" value="1"/>
</dbReference>
<dbReference type="Proteomes" id="UP001317629">
    <property type="component" value="Plasmid pSS37A-Re-1"/>
</dbReference>
<protein>
    <recommendedName>
        <fullName evidence="4">DUF1295 domain-containing protein</fullName>
    </recommendedName>
</protein>
<gene>
    <name evidence="2" type="ORF">SS37A_37760</name>
</gene>
<keyword evidence="2" id="KW-0614">Plasmid</keyword>
<geneLocation type="plasmid" evidence="2 3">
    <name>pSS37A-Re-1</name>
</geneLocation>
<dbReference type="EMBL" id="AP027143">
    <property type="protein sequence ID" value="BDV36246.1"/>
    <property type="molecule type" value="Genomic_DNA"/>
</dbReference>